<protein>
    <submittedName>
        <fullName evidence="1">Uncharacterized protein</fullName>
    </submittedName>
</protein>
<accession>A0ACA9UM13</accession>
<proteinExistence type="predicted"/>
<reference evidence="1" key="1">
    <citation type="submission" date="2020-04" db="EMBL/GenBank/DDBJ databases">
        <authorList>
            <person name="Broberg M."/>
        </authorList>
    </citation>
    <scope>NUCLEOTIDE SEQUENCE</scope>
</reference>
<dbReference type="Proteomes" id="UP000836387">
    <property type="component" value="Unassembled WGS sequence"/>
</dbReference>
<evidence type="ECO:0000313" key="1">
    <source>
        <dbReference type="EMBL" id="CAG9953659.1"/>
    </source>
</evidence>
<name>A0ACA9UM13_BIOOC</name>
<sequence length="121" mass="12872">MVPGLAYSINSTLPTPTCSERCDLGGRTNPPKKRQSNYQRCGLSVLAEPKESVYIAALVLVSRPSGVQSCVISIKPAGPAATGDGAISVSSATKSIVWERPVASNSDEARIRRLTERSKKK</sequence>
<evidence type="ECO:0000313" key="2">
    <source>
        <dbReference type="Proteomes" id="UP000836387"/>
    </source>
</evidence>
<keyword evidence="2" id="KW-1185">Reference proteome</keyword>
<comment type="caution">
    <text evidence="1">The sequence shown here is derived from an EMBL/GenBank/DDBJ whole genome shotgun (WGS) entry which is preliminary data.</text>
</comment>
<dbReference type="EMBL" id="CADEHS020000533">
    <property type="protein sequence ID" value="CAG9953659.1"/>
    <property type="molecule type" value="Genomic_DNA"/>
</dbReference>
<reference evidence="1" key="2">
    <citation type="submission" date="2021-10" db="EMBL/GenBank/DDBJ databases">
        <authorList>
            <person name="Piombo E."/>
        </authorList>
    </citation>
    <scope>NUCLEOTIDE SEQUENCE</scope>
</reference>
<organism evidence="1 2">
    <name type="scientific">Clonostachys rosea f. rosea IK726</name>
    <dbReference type="NCBI Taxonomy" id="1349383"/>
    <lineage>
        <taxon>Eukaryota</taxon>
        <taxon>Fungi</taxon>
        <taxon>Dikarya</taxon>
        <taxon>Ascomycota</taxon>
        <taxon>Pezizomycotina</taxon>
        <taxon>Sordariomycetes</taxon>
        <taxon>Hypocreomycetidae</taxon>
        <taxon>Hypocreales</taxon>
        <taxon>Bionectriaceae</taxon>
        <taxon>Clonostachys</taxon>
    </lineage>
</organism>
<gene>
    <name evidence="1" type="ORF">CRV2_00015029</name>
</gene>